<name>A0AAN9XJ18_PSOTE</name>
<keyword evidence="3" id="KW-1185">Reference proteome</keyword>
<feature type="region of interest" description="Disordered" evidence="1">
    <location>
        <begin position="597"/>
        <end position="651"/>
    </location>
</feature>
<feature type="compositionally biased region" description="Basic and acidic residues" evidence="1">
    <location>
        <begin position="288"/>
        <end position="298"/>
    </location>
</feature>
<evidence type="ECO:0000313" key="2">
    <source>
        <dbReference type="EMBL" id="KAK7393728.1"/>
    </source>
</evidence>
<feature type="region of interest" description="Disordered" evidence="1">
    <location>
        <begin position="283"/>
        <end position="308"/>
    </location>
</feature>
<dbReference type="Proteomes" id="UP001386955">
    <property type="component" value="Unassembled WGS sequence"/>
</dbReference>
<feature type="region of interest" description="Disordered" evidence="1">
    <location>
        <begin position="392"/>
        <end position="443"/>
    </location>
</feature>
<evidence type="ECO:0000256" key="1">
    <source>
        <dbReference type="SAM" id="MobiDB-lite"/>
    </source>
</evidence>
<feature type="compositionally biased region" description="Polar residues" evidence="1">
    <location>
        <begin position="597"/>
        <end position="622"/>
    </location>
</feature>
<feature type="region of interest" description="Disordered" evidence="1">
    <location>
        <begin position="349"/>
        <end position="375"/>
    </location>
</feature>
<feature type="compositionally biased region" description="Basic and acidic residues" evidence="1">
    <location>
        <begin position="402"/>
        <end position="427"/>
    </location>
</feature>
<feature type="region of interest" description="Disordered" evidence="1">
    <location>
        <begin position="1239"/>
        <end position="1269"/>
    </location>
</feature>
<dbReference type="EMBL" id="JAYMYS010000005">
    <property type="protein sequence ID" value="KAK7393728.1"/>
    <property type="molecule type" value="Genomic_DNA"/>
</dbReference>
<feature type="compositionally biased region" description="Polar residues" evidence="1">
    <location>
        <begin position="392"/>
        <end position="401"/>
    </location>
</feature>
<sequence>MFLSKKAVLKCLKLGACEYHHRHHYHGFGKLSMGNEMGNNNTSTIKEEDNVSIAEKKSFQEDNSKLANGMSKDIHEDSAKEENLNIPASIANDDMEKASNDIANELRKDIWQEEGHGKDVKGNTETAITTDEGKDEDTQEKAVGFTSNDTPTMLEKDSMEGYTHARDVNMENQMPPTAEDIQEEATGLNSNNTESMIANDSLGEGTCKSDMDIKIKMHPTAEVEGLQDKPTGMASDYSRSSLENDLLKGDAPEDDVNVDHQNHQTVECKVDKKQMAARLDFDDQTSEFEDKSQEDKQDGNVVSPTTNGFDVQGNTIISVSEAPLNWTNSFEGSGDEITEVRQPEKSPIDGLVEAKGDNSVSLSSSSLEGTEEYEKQEETRLREYLSITYNHQLNNRHSIQQGDEKTEVRQPEKSPNDDGSVEDKGGKSEWFSSSSLQSTEEYDKLEKTCSRELLLVTDNHRLDNDRSIQQGDETTKVGQPENSPNDGSVEAKGEHPKSLSNSSLKSIEECKKHEEPRLREHLLLTYNNDLNNGLLIQQGDETTEVRQPENSSNDGPVEAKGENSVRLSISSLEGTDACDKQEETFLREDLLVTYNNHLNNDPSIQQGDETTDVKQPQKSANDGSVESEGGNSESLSSSSLEGTEEYRKQKESCLREHQLVTYNHHLNDEPSIHQDEEETTVLASTVVNVSNNIKTEESSNVHCDHDEPEFLSEQSFLGKESLQEVNFVHTNSHSEQIKDDGLEKEMESHEDLLTTDESGSKDGNEFGSSLVDTCGTAYDSPSIGKNINDNSLTKVNCTTENSLTSLLESSIVDNPHKFDHEENCKVLYGEIILSRNGSTTEKSYDYKPLPDQCRKDSLKKYKSGMVNICDIAVRSNGYCNGERNILLDSNVFRLSTSDRVEEPKVTENGVPFDAYVNINNSNKASEESGAASEEKHFMVPEAKSISLIAGLTVVDCRHEERESYQNKIEETNEKPEATHDMVNTFKGTEMSEQCNSDLVIINQKESFPMQNNSSLLDIYDDHQDNVKQDKSFTAISMPNSDLKQTNESKSFGSTIDNFDSSKLKVPSVDLVDDEAFEKEREENLQQAEAASPAGAELTNSTATMSIEPYCNNSIFANGGYETRDSVTRLSTESNPDNAISCQMQKSPSFNLSLRKEARAEDSDQIPLLHQDKSANESLSKLTSLNVIKSMPHDEYQECILHGEEMPPEEKIVTMERSYSKKPKAPFIGLLKEEEEAHLLDMPQLQDNHAGKKNAVSSTSKRKEKRKARSSFFSSCMCCATVP</sequence>
<gene>
    <name evidence="2" type="ORF">VNO78_22292</name>
</gene>
<reference evidence="2 3" key="1">
    <citation type="submission" date="2024-01" db="EMBL/GenBank/DDBJ databases">
        <title>The genomes of 5 underutilized Papilionoideae crops provide insights into root nodulation and disease resistanc.</title>
        <authorList>
            <person name="Jiang F."/>
        </authorList>
    </citation>
    <scope>NUCLEOTIDE SEQUENCE [LARGE SCALE GENOMIC DNA]</scope>
    <source>
        <strain evidence="2">DUOXIRENSHENG_FW03</strain>
        <tissue evidence="2">Leaves</tissue>
    </source>
</reference>
<comment type="caution">
    <text evidence="2">The sequence shown here is derived from an EMBL/GenBank/DDBJ whole genome shotgun (WGS) entry which is preliminary data.</text>
</comment>
<feature type="compositionally biased region" description="Low complexity" evidence="1">
    <location>
        <begin position="359"/>
        <end position="368"/>
    </location>
</feature>
<feature type="region of interest" description="Disordered" evidence="1">
    <location>
        <begin position="462"/>
        <end position="504"/>
    </location>
</feature>
<organism evidence="2 3">
    <name type="scientific">Psophocarpus tetragonolobus</name>
    <name type="common">Winged bean</name>
    <name type="synonym">Dolichos tetragonolobus</name>
    <dbReference type="NCBI Taxonomy" id="3891"/>
    <lineage>
        <taxon>Eukaryota</taxon>
        <taxon>Viridiplantae</taxon>
        <taxon>Streptophyta</taxon>
        <taxon>Embryophyta</taxon>
        <taxon>Tracheophyta</taxon>
        <taxon>Spermatophyta</taxon>
        <taxon>Magnoliopsida</taxon>
        <taxon>eudicotyledons</taxon>
        <taxon>Gunneridae</taxon>
        <taxon>Pentapetalae</taxon>
        <taxon>rosids</taxon>
        <taxon>fabids</taxon>
        <taxon>Fabales</taxon>
        <taxon>Fabaceae</taxon>
        <taxon>Papilionoideae</taxon>
        <taxon>50 kb inversion clade</taxon>
        <taxon>NPAAA clade</taxon>
        <taxon>indigoferoid/millettioid clade</taxon>
        <taxon>Phaseoleae</taxon>
        <taxon>Psophocarpus</taxon>
    </lineage>
</organism>
<evidence type="ECO:0000313" key="3">
    <source>
        <dbReference type="Proteomes" id="UP001386955"/>
    </source>
</evidence>
<feature type="compositionally biased region" description="Polar residues" evidence="1">
    <location>
        <begin position="430"/>
        <end position="439"/>
    </location>
</feature>
<protein>
    <submittedName>
        <fullName evidence="2">Uncharacterized protein</fullName>
    </submittedName>
</protein>
<accession>A0AAN9XJ18</accession>
<feature type="compositionally biased region" description="Basic residues" evidence="1">
    <location>
        <begin position="1259"/>
        <end position="1268"/>
    </location>
</feature>
<feature type="region of interest" description="Disordered" evidence="1">
    <location>
        <begin position="540"/>
        <end position="564"/>
    </location>
</feature>
<feature type="compositionally biased region" description="Polar residues" evidence="1">
    <location>
        <begin position="467"/>
        <end position="486"/>
    </location>
</feature>
<feature type="compositionally biased region" description="Low complexity" evidence="1">
    <location>
        <begin position="623"/>
        <end position="641"/>
    </location>
</feature>
<proteinExistence type="predicted"/>